<keyword evidence="2" id="KW-0472">Membrane</keyword>
<dbReference type="SUPFAM" id="SSF53850">
    <property type="entry name" value="Periplasmic binding protein-like II"/>
    <property type="match status" value="1"/>
</dbReference>
<keyword evidence="2" id="KW-0812">Transmembrane</keyword>
<feature type="transmembrane region" description="Helical" evidence="2">
    <location>
        <begin position="103"/>
        <end position="125"/>
    </location>
</feature>
<evidence type="ECO:0000313" key="5">
    <source>
        <dbReference type="Proteomes" id="UP001238334"/>
    </source>
</evidence>
<reference evidence="4 5" key="1">
    <citation type="submission" date="2023-06" db="EMBL/GenBank/DDBJ databases">
        <title>Parasedimentitalea psychrophila sp. nov., a psychrophilic bacterium isolated from deep-sea sediment.</title>
        <authorList>
            <person name="Li A."/>
        </authorList>
    </citation>
    <scope>NUCLEOTIDE SEQUENCE [LARGE SCALE GENOMIC DNA]</scope>
    <source>
        <strain evidence="4 5">QS115</strain>
    </source>
</reference>
<dbReference type="RefSeq" id="WP_270920244.1">
    <property type="nucleotide sequence ID" value="NZ_CP127247.1"/>
</dbReference>
<keyword evidence="5" id="KW-1185">Reference proteome</keyword>
<keyword evidence="1" id="KW-0732">Signal</keyword>
<feature type="domain" description="Solute-binding protein family 3/N-terminal" evidence="3">
    <location>
        <begin position="137"/>
        <end position="355"/>
    </location>
</feature>
<name>A0A9Y2P1L3_9RHOB</name>
<gene>
    <name evidence="4" type="ORF">QPJ95_01805</name>
</gene>
<dbReference type="PANTHER" id="PTHR35936">
    <property type="entry name" value="MEMBRANE-BOUND LYTIC MUREIN TRANSGLYCOSYLASE F"/>
    <property type="match status" value="1"/>
</dbReference>
<dbReference type="EMBL" id="CP127247">
    <property type="protein sequence ID" value="WIY25711.1"/>
    <property type="molecule type" value="Genomic_DNA"/>
</dbReference>
<accession>A0A9Y2P1L3</accession>
<evidence type="ECO:0000313" key="4">
    <source>
        <dbReference type="EMBL" id="WIY25711.1"/>
    </source>
</evidence>
<dbReference type="Gene3D" id="3.40.190.10">
    <property type="entry name" value="Periplasmic binding protein-like II"/>
    <property type="match status" value="2"/>
</dbReference>
<dbReference type="PANTHER" id="PTHR35936:SF19">
    <property type="entry name" value="AMINO-ACID-BINDING PROTEIN YXEM-RELATED"/>
    <property type="match status" value="1"/>
</dbReference>
<evidence type="ECO:0000259" key="3">
    <source>
        <dbReference type="SMART" id="SM00062"/>
    </source>
</evidence>
<dbReference type="Pfam" id="PF00497">
    <property type="entry name" value="SBP_bac_3"/>
    <property type="match status" value="1"/>
</dbReference>
<dbReference type="InterPro" id="IPR001638">
    <property type="entry name" value="Solute-binding_3/MltF_N"/>
</dbReference>
<dbReference type="SMART" id="SM00062">
    <property type="entry name" value="PBPb"/>
    <property type="match status" value="1"/>
</dbReference>
<evidence type="ECO:0000256" key="2">
    <source>
        <dbReference type="SAM" id="Phobius"/>
    </source>
</evidence>
<dbReference type="Proteomes" id="UP001238334">
    <property type="component" value="Chromosome"/>
</dbReference>
<sequence length="357" mass="38764">MLALQRLVRIRLTLGYSELEPVLLAGQVCDKTVPACEKRYKNAVGSPIDHFYISHSGYLLAQWPGLCKLRHTNIKGQGRRAKVLKKKRPKPTMEITMTTRRTLLKTVLAAGIATAVSLSAASFAMADEMAKIKESGVIRIAMSGAYPPFNFVSESNEVVGFDPAIGAEIAKRMGVEVEIVTTAWDGIIGGLLANKYDAIVGSMSITEERKEVIDFVGPYYTTKRAIFSKPGLVITDTSQLEGKAVGVTLGETHEDWARGQGYNVRTYKGLPELLLELEHGRVDVIINDSIAAILAMKETGQDYVMLIDESAGVIEAGIAIRKGNPELATSMQAALDAMMADGTYLAIAKEWVGGDIR</sequence>
<dbReference type="KEGG" id="ppso:QPJ95_01805"/>
<protein>
    <submittedName>
        <fullName evidence="4">Transporter substrate-binding domain-containing protein</fullName>
    </submittedName>
</protein>
<evidence type="ECO:0000256" key="1">
    <source>
        <dbReference type="ARBA" id="ARBA00022729"/>
    </source>
</evidence>
<keyword evidence="2" id="KW-1133">Transmembrane helix</keyword>
<organism evidence="4 5">
    <name type="scientific">Parasedimentitalea psychrophila</name>
    <dbReference type="NCBI Taxonomy" id="2997337"/>
    <lineage>
        <taxon>Bacteria</taxon>
        <taxon>Pseudomonadati</taxon>
        <taxon>Pseudomonadota</taxon>
        <taxon>Alphaproteobacteria</taxon>
        <taxon>Rhodobacterales</taxon>
        <taxon>Paracoccaceae</taxon>
        <taxon>Parasedimentitalea</taxon>
    </lineage>
</organism>
<proteinExistence type="predicted"/>
<dbReference type="AlphaFoldDB" id="A0A9Y2P1L3"/>